<dbReference type="GO" id="GO:0051539">
    <property type="term" value="F:4 iron, 4 sulfur cluster binding"/>
    <property type="evidence" value="ECO:0007669"/>
    <property type="project" value="UniProtKB-KW"/>
</dbReference>
<dbReference type="OrthoDB" id="1674532at2"/>
<sequence length="374" mass="43040">MKISKKDALTWFEFFAILPEDEEIMTKQQEIIYATFAQIEAAIDHRNDILMSEIKGLKTLENRTFFVGNESKFPKGCRSCLLGTGLSAIRKTNKCNLECKFCYHYGELDEIPPVGEGMWEIGDTKFYEKDIDLLLSIQQKPTGISYVYLEPFMEIEKYYPIIKKFSAAGIHQHLYTNGTLARSETLKALGEAGLDELRFNLGASNCSDKVIENMAIAKKYIKNVGIETPMTPEYFETFFRKKQAILETKLDFINCAELHLNANNIDNYDGENMYISRHGYISPIWSRELTLKFMKTAVEESWDLAVHDCSNYTKFARGLNFSGNEGRWVGSSNYTCAFFRIPYEVFLPILRDDSFKFLSEEELPVGYRPGELVF</sequence>
<reference evidence="8" key="1">
    <citation type="submission" date="2016-10" db="EMBL/GenBank/DDBJ databases">
        <authorList>
            <person name="Varghese N."/>
            <person name="Submissions S."/>
        </authorList>
    </citation>
    <scope>NUCLEOTIDE SEQUENCE [LARGE SCALE GENOMIC DNA]</scope>
    <source>
        <strain evidence="8">DSM 8344</strain>
    </source>
</reference>
<evidence type="ECO:0000256" key="4">
    <source>
        <dbReference type="ARBA" id="ARBA00023004"/>
    </source>
</evidence>
<gene>
    <name evidence="7" type="ORF">SAMN05443529_13633</name>
</gene>
<keyword evidence="2" id="KW-0949">S-adenosyl-L-methionine</keyword>
<dbReference type="CDD" id="cd01335">
    <property type="entry name" value="Radical_SAM"/>
    <property type="match status" value="1"/>
</dbReference>
<keyword evidence="8" id="KW-1185">Reference proteome</keyword>
<name>A0A1G8K7K0_9FIRM</name>
<evidence type="ECO:0000313" key="8">
    <source>
        <dbReference type="Proteomes" id="UP000198656"/>
    </source>
</evidence>
<dbReference type="InterPro" id="IPR007197">
    <property type="entry name" value="rSAM"/>
</dbReference>
<evidence type="ECO:0000256" key="2">
    <source>
        <dbReference type="ARBA" id="ARBA00022691"/>
    </source>
</evidence>
<dbReference type="SFLD" id="SFLDS00029">
    <property type="entry name" value="Radical_SAM"/>
    <property type="match status" value="1"/>
</dbReference>
<dbReference type="Pfam" id="PF04055">
    <property type="entry name" value="Radical_SAM"/>
    <property type="match status" value="1"/>
</dbReference>
<dbReference type="InterPro" id="IPR013785">
    <property type="entry name" value="Aldolase_TIM"/>
</dbReference>
<dbReference type="InterPro" id="IPR058240">
    <property type="entry name" value="rSAM_sf"/>
</dbReference>
<feature type="domain" description="Radical SAM core" evidence="6">
    <location>
        <begin position="91"/>
        <end position="205"/>
    </location>
</feature>
<keyword evidence="3" id="KW-0479">Metal-binding</keyword>
<evidence type="ECO:0000256" key="1">
    <source>
        <dbReference type="ARBA" id="ARBA00022485"/>
    </source>
</evidence>
<evidence type="ECO:0000256" key="3">
    <source>
        <dbReference type="ARBA" id="ARBA00022723"/>
    </source>
</evidence>
<evidence type="ECO:0000259" key="6">
    <source>
        <dbReference type="Pfam" id="PF04055"/>
    </source>
</evidence>
<keyword evidence="5" id="KW-0411">Iron-sulfur</keyword>
<dbReference type="STRING" id="1121419.SAMN05443529_13633"/>
<keyword evidence="4" id="KW-0408">Iron</keyword>
<evidence type="ECO:0000313" key="7">
    <source>
        <dbReference type="EMBL" id="SDI39404.1"/>
    </source>
</evidence>
<dbReference type="PANTHER" id="PTHR42836">
    <property type="entry name" value="7-CARBOXY-7-DEAZAGUANINE SYNTHASE"/>
    <property type="match status" value="1"/>
</dbReference>
<dbReference type="SUPFAM" id="SSF102114">
    <property type="entry name" value="Radical SAM enzymes"/>
    <property type="match status" value="1"/>
</dbReference>
<dbReference type="RefSeq" id="WP_092335572.1">
    <property type="nucleotide sequence ID" value="NZ_FNCP01000036.1"/>
</dbReference>
<evidence type="ECO:0000256" key="5">
    <source>
        <dbReference type="ARBA" id="ARBA00023014"/>
    </source>
</evidence>
<dbReference type="PANTHER" id="PTHR42836:SF1">
    <property type="entry name" value="7-CARBOXY-7-DEAZAGUANINE SYNTHASE"/>
    <property type="match status" value="1"/>
</dbReference>
<organism evidence="7 8">
    <name type="scientific">Desulfosporosinus hippei DSM 8344</name>
    <dbReference type="NCBI Taxonomy" id="1121419"/>
    <lineage>
        <taxon>Bacteria</taxon>
        <taxon>Bacillati</taxon>
        <taxon>Bacillota</taxon>
        <taxon>Clostridia</taxon>
        <taxon>Eubacteriales</taxon>
        <taxon>Desulfitobacteriaceae</taxon>
        <taxon>Desulfosporosinus</taxon>
    </lineage>
</organism>
<protein>
    <recommendedName>
        <fullName evidence="6">Radical SAM core domain-containing protein</fullName>
    </recommendedName>
</protein>
<dbReference type="Proteomes" id="UP000198656">
    <property type="component" value="Unassembled WGS sequence"/>
</dbReference>
<proteinExistence type="predicted"/>
<dbReference type="EMBL" id="FNCP01000036">
    <property type="protein sequence ID" value="SDI39404.1"/>
    <property type="molecule type" value="Genomic_DNA"/>
</dbReference>
<dbReference type="Gene3D" id="3.20.20.70">
    <property type="entry name" value="Aldolase class I"/>
    <property type="match status" value="1"/>
</dbReference>
<keyword evidence="1" id="KW-0004">4Fe-4S</keyword>
<dbReference type="GO" id="GO:0046872">
    <property type="term" value="F:metal ion binding"/>
    <property type="evidence" value="ECO:0007669"/>
    <property type="project" value="UniProtKB-KW"/>
</dbReference>
<dbReference type="GO" id="GO:0003824">
    <property type="term" value="F:catalytic activity"/>
    <property type="evidence" value="ECO:0007669"/>
    <property type="project" value="InterPro"/>
</dbReference>
<dbReference type="AlphaFoldDB" id="A0A1G8K7K0"/>
<accession>A0A1G8K7K0</accession>